<dbReference type="PROSITE" id="PS51371">
    <property type="entry name" value="CBS"/>
    <property type="match status" value="1"/>
</dbReference>
<dbReference type="Gene3D" id="3.10.580.10">
    <property type="entry name" value="CBS-domain"/>
    <property type="match status" value="1"/>
</dbReference>
<dbReference type="CDD" id="cd04590">
    <property type="entry name" value="CBS_pair_CorC_HlyC_assoc"/>
    <property type="match status" value="1"/>
</dbReference>
<dbReference type="Pfam" id="PF01595">
    <property type="entry name" value="CNNM"/>
    <property type="match status" value="1"/>
</dbReference>
<organism evidence="12 13">
    <name type="scientific">Halioxenophilus aromaticivorans</name>
    <dbReference type="NCBI Taxonomy" id="1306992"/>
    <lineage>
        <taxon>Bacteria</taxon>
        <taxon>Pseudomonadati</taxon>
        <taxon>Pseudomonadota</taxon>
        <taxon>Gammaproteobacteria</taxon>
        <taxon>Alteromonadales</taxon>
        <taxon>Alteromonadaceae</taxon>
        <taxon>Halioxenophilus</taxon>
    </lineage>
</organism>
<evidence type="ECO:0000256" key="5">
    <source>
        <dbReference type="ARBA" id="ARBA00023122"/>
    </source>
</evidence>
<dbReference type="InterPro" id="IPR000644">
    <property type="entry name" value="CBS_dom"/>
</dbReference>
<evidence type="ECO:0000256" key="6">
    <source>
        <dbReference type="ARBA" id="ARBA00023136"/>
    </source>
</evidence>
<protein>
    <submittedName>
        <fullName evidence="12">CNNM domain-containing protein</fullName>
    </submittedName>
</protein>
<evidence type="ECO:0000256" key="8">
    <source>
        <dbReference type="PROSITE-ProRule" id="PRU01193"/>
    </source>
</evidence>
<dbReference type="GO" id="GO:0005886">
    <property type="term" value="C:plasma membrane"/>
    <property type="evidence" value="ECO:0007669"/>
    <property type="project" value="TreeGrafter"/>
</dbReference>
<dbReference type="InterPro" id="IPR002550">
    <property type="entry name" value="CNNM"/>
</dbReference>
<evidence type="ECO:0000256" key="1">
    <source>
        <dbReference type="ARBA" id="ARBA00004141"/>
    </source>
</evidence>
<feature type="transmembrane region" description="Helical" evidence="9">
    <location>
        <begin position="80"/>
        <end position="103"/>
    </location>
</feature>
<evidence type="ECO:0000313" key="13">
    <source>
        <dbReference type="Proteomes" id="UP001409585"/>
    </source>
</evidence>
<keyword evidence="2 8" id="KW-0812">Transmembrane</keyword>
<dbReference type="SUPFAM" id="SSF54631">
    <property type="entry name" value="CBS-domain pair"/>
    <property type="match status" value="1"/>
</dbReference>
<feature type="domain" description="CNNM transmembrane" evidence="11">
    <location>
        <begin position="1"/>
        <end position="179"/>
    </location>
</feature>
<dbReference type="PANTHER" id="PTHR22777">
    <property type="entry name" value="HEMOLYSIN-RELATED"/>
    <property type="match status" value="1"/>
</dbReference>
<reference evidence="13" key="1">
    <citation type="journal article" date="2019" name="Int. J. Syst. Evol. Microbiol.">
        <title>The Global Catalogue of Microorganisms (GCM) 10K type strain sequencing project: providing services to taxonomists for standard genome sequencing and annotation.</title>
        <authorList>
            <consortium name="The Broad Institute Genomics Platform"/>
            <consortium name="The Broad Institute Genome Sequencing Center for Infectious Disease"/>
            <person name="Wu L."/>
            <person name="Ma J."/>
        </authorList>
    </citation>
    <scope>NUCLEOTIDE SEQUENCE [LARGE SCALE GENOMIC DNA]</scope>
    <source>
        <strain evidence="13">JCM 19134</strain>
    </source>
</reference>
<dbReference type="InterPro" id="IPR044751">
    <property type="entry name" value="Ion_transp-like_CBS"/>
</dbReference>
<accession>A0AAV3U446</accession>
<keyword evidence="6 8" id="KW-0472">Membrane</keyword>
<keyword evidence="3" id="KW-0677">Repeat</keyword>
<comment type="subcellular location">
    <subcellularLocation>
        <location evidence="1">Membrane</location>
        <topology evidence="1">Multi-pass membrane protein</topology>
    </subcellularLocation>
</comment>
<name>A0AAV3U446_9ALTE</name>
<evidence type="ECO:0000256" key="9">
    <source>
        <dbReference type="SAM" id="Phobius"/>
    </source>
</evidence>
<keyword evidence="13" id="KW-1185">Reference proteome</keyword>
<evidence type="ECO:0000256" key="7">
    <source>
        <dbReference type="PROSITE-ProRule" id="PRU00703"/>
    </source>
</evidence>
<feature type="domain" description="CBS" evidence="10">
    <location>
        <begin position="262"/>
        <end position="320"/>
    </location>
</feature>
<keyword evidence="4 8" id="KW-1133">Transmembrane helix</keyword>
<keyword evidence="5 7" id="KW-0129">CBS domain</keyword>
<evidence type="ECO:0000256" key="2">
    <source>
        <dbReference type="ARBA" id="ARBA00022692"/>
    </source>
</evidence>
<dbReference type="RefSeq" id="WP_345423345.1">
    <property type="nucleotide sequence ID" value="NZ_AP031496.1"/>
</dbReference>
<dbReference type="EMBL" id="BAABLX010000026">
    <property type="protein sequence ID" value="GAA4946949.1"/>
    <property type="molecule type" value="Genomic_DNA"/>
</dbReference>
<dbReference type="AlphaFoldDB" id="A0AAV3U446"/>
<proteinExistence type="predicted"/>
<evidence type="ECO:0000256" key="4">
    <source>
        <dbReference type="ARBA" id="ARBA00022989"/>
    </source>
</evidence>
<sequence>MVLLTLYILLAVGFSFLCSVAEAVLLSVTPAYVHDLEQKGKRAGPVLAALKAQINSPLAVILTLNTVAHTMGAAGAGAQAAAVFGSNVVGVFSGILTLAILVLSEIIPKAIGASYWRALAPSVGFVLAALVKVLHPFVVVANKLTEKITHGAGLEGFNRAEFIALADLGARQGDLNEQETAMLKNIVNLRELQVRNVMTPKTVVFQLPANTNISQFFENYAGKEFSRIPLFDDQKKVTGFVLKSELLLAHAQGQTIKELRSYQRPLAAVVDGGTLLAALQEFIQQNLQIALVVNEYGEMQGIITLEDILEALLGVQIVDESDKVNNLQQLARKLAKFRRPKT</sequence>
<evidence type="ECO:0000259" key="11">
    <source>
        <dbReference type="PROSITE" id="PS51846"/>
    </source>
</evidence>
<gene>
    <name evidence="12" type="ORF">GCM10025791_27970</name>
</gene>
<dbReference type="PROSITE" id="PS51846">
    <property type="entry name" value="CNNM"/>
    <property type="match status" value="1"/>
</dbReference>
<feature type="transmembrane region" description="Helical" evidence="9">
    <location>
        <begin position="115"/>
        <end position="134"/>
    </location>
</feature>
<dbReference type="Proteomes" id="UP001409585">
    <property type="component" value="Unassembled WGS sequence"/>
</dbReference>
<evidence type="ECO:0000256" key="3">
    <source>
        <dbReference type="ARBA" id="ARBA00022737"/>
    </source>
</evidence>
<dbReference type="PANTHER" id="PTHR22777:SF4">
    <property type="entry name" value="UPF0053 PROTEIN SLL1254"/>
    <property type="match status" value="1"/>
</dbReference>
<evidence type="ECO:0000313" key="12">
    <source>
        <dbReference type="EMBL" id="GAA4946949.1"/>
    </source>
</evidence>
<dbReference type="Pfam" id="PF00571">
    <property type="entry name" value="CBS"/>
    <property type="match status" value="1"/>
</dbReference>
<dbReference type="InterPro" id="IPR046342">
    <property type="entry name" value="CBS_dom_sf"/>
</dbReference>
<comment type="caution">
    <text evidence="12">The sequence shown here is derived from an EMBL/GenBank/DDBJ whole genome shotgun (WGS) entry which is preliminary data.</text>
</comment>
<evidence type="ECO:0000259" key="10">
    <source>
        <dbReference type="PROSITE" id="PS51371"/>
    </source>
</evidence>